<dbReference type="Gene3D" id="3.30.70.270">
    <property type="match status" value="1"/>
</dbReference>
<dbReference type="Pfam" id="PF00990">
    <property type="entry name" value="GGDEF"/>
    <property type="match status" value="1"/>
</dbReference>
<feature type="domain" description="GGDEF" evidence="2">
    <location>
        <begin position="86"/>
        <end position="213"/>
    </location>
</feature>
<evidence type="ECO:0000256" key="1">
    <source>
        <dbReference type="SAM" id="Phobius"/>
    </source>
</evidence>
<keyword evidence="1" id="KW-0472">Membrane</keyword>
<name>A0A6N8FD82_9BACI</name>
<dbReference type="RefSeq" id="WP_155667249.1">
    <property type="nucleotide sequence ID" value="NZ_WOCA01000002.1"/>
</dbReference>
<dbReference type="InterPro" id="IPR000160">
    <property type="entry name" value="GGDEF_dom"/>
</dbReference>
<comment type="caution">
    <text evidence="3">The sequence shown here is derived from an EMBL/GenBank/DDBJ whole genome shotgun (WGS) entry which is preliminary data.</text>
</comment>
<dbReference type="GO" id="GO:1902201">
    <property type="term" value="P:negative regulation of bacterial-type flagellum-dependent cell motility"/>
    <property type="evidence" value="ECO:0007669"/>
    <property type="project" value="TreeGrafter"/>
</dbReference>
<dbReference type="InterPro" id="IPR029787">
    <property type="entry name" value="Nucleotide_cyclase"/>
</dbReference>
<keyword evidence="1" id="KW-1133">Transmembrane helix</keyword>
<evidence type="ECO:0000313" key="4">
    <source>
        <dbReference type="Proteomes" id="UP000469125"/>
    </source>
</evidence>
<evidence type="ECO:0000259" key="2">
    <source>
        <dbReference type="PROSITE" id="PS50887"/>
    </source>
</evidence>
<protein>
    <submittedName>
        <fullName evidence="3">Diguanylate cyclase</fullName>
    </submittedName>
</protein>
<dbReference type="GO" id="GO:0043709">
    <property type="term" value="P:cell adhesion involved in single-species biofilm formation"/>
    <property type="evidence" value="ECO:0007669"/>
    <property type="project" value="TreeGrafter"/>
</dbReference>
<dbReference type="AlphaFoldDB" id="A0A6N8FD82"/>
<dbReference type="NCBIfam" id="TIGR00254">
    <property type="entry name" value="GGDEF"/>
    <property type="match status" value="1"/>
</dbReference>
<dbReference type="SMART" id="SM00267">
    <property type="entry name" value="GGDEF"/>
    <property type="match status" value="1"/>
</dbReference>
<dbReference type="PANTHER" id="PTHR45138:SF6">
    <property type="entry name" value="DIGUANYLATE CYCLASE DGCN"/>
    <property type="match status" value="1"/>
</dbReference>
<reference evidence="3 4" key="1">
    <citation type="submission" date="2019-11" db="EMBL/GenBank/DDBJ databases">
        <authorList>
            <person name="Li X."/>
        </authorList>
    </citation>
    <scope>NUCLEOTIDE SEQUENCE [LARGE SCALE GENOMIC DNA]</scope>
    <source>
        <strain evidence="3 4">L9</strain>
    </source>
</reference>
<evidence type="ECO:0000313" key="3">
    <source>
        <dbReference type="EMBL" id="MUK87503.1"/>
    </source>
</evidence>
<dbReference type="SUPFAM" id="SSF55073">
    <property type="entry name" value="Nucleotide cyclase"/>
    <property type="match status" value="1"/>
</dbReference>
<dbReference type="GO" id="GO:0052621">
    <property type="term" value="F:diguanylate cyclase activity"/>
    <property type="evidence" value="ECO:0007669"/>
    <property type="project" value="TreeGrafter"/>
</dbReference>
<dbReference type="EMBL" id="WOCA01000002">
    <property type="protein sequence ID" value="MUK87503.1"/>
    <property type="molecule type" value="Genomic_DNA"/>
</dbReference>
<dbReference type="InterPro" id="IPR050469">
    <property type="entry name" value="Diguanylate_Cyclase"/>
</dbReference>
<dbReference type="InterPro" id="IPR043128">
    <property type="entry name" value="Rev_trsase/Diguanyl_cyclase"/>
</dbReference>
<dbReference type="Proteomes" id="UP000469125">
    <property type="component" value="Unassembled WGS sequence"/>
</dbReference>
<dbReference type="PROSITE" id="PS50887">
    <property type="entry name" value="GGDEF"/>
    <property type="match status" value="1"/>
</dbReference>
<gene>
    <name evidence="3" type="ORF">GMD78_03695</name>
</gene>
<sequence>MRYTGRITFCTLMITSSVTHFFLVDQIQPLAIIFSIFYTVLSWIVGYSYDKYRFLSYRDPLTMVYNRRYGYKVIPKMLAKATRKKESLAIFNVDVDHFKYINDTYGHQYGDYILKEICKVLSSKTSNRDLVIRWGGDEFLVIYQNIDRETAGKLVHQLHESVDELTTDQNLNIQLSIGIAIFPEDGKTVDKLISLSDEKMYEIKASSKGSKID</sequence>
<dbReference type="PANTHER" id="PTHR45138">
    <property type="entry name" value="REGULATORY COMPONENTS OF SENSORY TRANSDUCTION SYSTEM"/>
    <property type="match status" value="1"/>
</dbReference>
<dbReference type="FunFam" id="3.30.70.270:FF:000001">
    <property type="entry name" value="Diguanylate cyclase domain protein"/>
    <property type="match status" value="1"/>
</dbReference>
<feature type="transmembrane region" description="Helical" evidence="1">
    <location>
        <begin position="30"/>
        <end position="49"/>
    </location>
</feature>
<dbReference type="CDD" id="cd01949">
    <property type="entry name" value="GGDEF"/>
    <property type="match status" value="1"/>
</dbReference>
<organism evidence="3 4">
    <name type="scientific">Ornithinibacillus caprae</name>
    <dbReference type="NCBI Taxonomy" id="2678566"/>
    <lineage>
        <taxon>Bacteria</taxon>
        <taxon>Bacillati</taxon>
        <taxon>Bacillota</taxon>
        <taxon>Bacilli</taxon>
        <taxon>Bacillales</taxon>
        <taxon>Bacillaceae</taxon>
        <taxon>Ornithinibacillus</taxon>
    </lineage>
</organism>
<accession>A0A6N8FD82</accession>
<proteinExistence type="predicted"/>
<dbReference type="GO" id="GO:0005886">
    <property type="term" value="C:plasma membrane"/>
    <property type="evidence" value="ECO:0007669"/>
    <property type="project" value="TreeGrafter"/>
</dbReference>
<keyword evidence="4" id="KW-1185">Reference proteome</keyword>
<feature type="transmembrane region" description="Helical" evidence="1">
    <location>
        <begin position="7"/>
        <end position="24"/>
    </location>
</feature>
<keyword evidence="1" id="KW-0812">Transmembrane</keyword>